<feature type="transmembrane region" description="Helical" evidence="2">
    <location>
        <begin position="137"/>
        <end position="162"/>
    </location>
</feature>
<keyword evidence="4" id="KW-0808">Transferase</keyword>
<accession>A0A1M6SC82</accession>
<dbReference type="AlphaFoldDB" id="A0A1M6SC82"/>
<comment type="similarity">
    <text evidence="1">Belongs to the bacterial sugar transferase family.</text>
</comment>
<evidence type="ECO:0000259" key="3">
    <source>
        <dbReference type="Pfam" id="PF02397"/>
    </source>
</evidence>
<evidence type="ECO:0000313" key="4">
    <source>
        <dbReference type="EMBL" id="SHK42341.1"/>
    </source>
</evidence>
<evidence type="ECO:0000256" key="2">
    <source>
        <dbReference type="SAM" id="Phobius"/>
    </source>
</evidence>
<dbReference type="RefSeq" id="WP_245795887.1">
    <property type="nucleotide sequence ID" value="NZ_FRAM01000002.1"/>
</dbReference>
<gene>
    <name evidence="4" type="ORF">SAMN05444371_2382</name>
</gene>
<evidence type="ECO:0000256" key="1">
    <source>
        <dbReference type="ARBA" id="ARBA00006464"/>
    </source>
</evidence>
<keyword evidence="2" id="KW-0812">Transmembrane</keyword>
<dbReference type="InterPro" id="IPR003362">
    <property type="entry name" value="Bact_transf"/>
</dbReference>
<sequence length="318" mass="36929">MKIKTYLKVSNPRERCLFINVSDISLKLFRGRKLRQSFKVIRYNSEKNTKSILEYVDRLNIKTIIIETSNLNHLPENLTNDIIDARLSGVKIYEAHEFYEMVNKRIPLVKLKTNEYLADDIFSIGMKHQSGLSSKRIVDVLVTLLLLPLAIPLIVFGCLLTMCTSPGKLFFVQERVGRNSKNFKIYKLRTMKSKHSGGYTTSNDDRITFAGKFLRLSKIDELPQIYNILKGDMSLIGPRPERPEFVKIYNDENAYFDLRHIVKPGVTGWAQVHLPKATPEDNLKKLEYDLYYIKNYSWLMDIEIILKTIRIVVTMNSN</sequence>
<evidence type="ECO:0000313" key="5">
    <source>
        <dbReference type="Proteomes" id="UP000184498"/>
    </source>
</evidence>
<keyword evidence="2" id="KW-0472">Membrane</keyword>
<keyword evidence="2" id="KW-1133">Transmembrane helix</keyword>
<feature type="domain" description="Bacterial sugar transferase" evidence="3">
    <location>
        <begin position="135"/>
        <end position="313"/>
    </location>
</feature>
<keyword evidence="5" id="KW-1185">Reference proteome</keyword>
<dbReference type="Proteomes" id="UP000184498">
    <property type="component" value="Unassembled WGS sequence"/>
</dbReference>
<name>A0A1M6SC82_9FLAO</name>
<dbReference type="STRING" id="216903.SAMN05444371_2382"/>
<proteinExistence type="inferred from homology"/>
<dbReference type="EMBL" id="FRAM01000002">
    <property type="protein sequence ID" value="SHK42341.1"/>
    <property type="molecule type" value="Genomic_DNA"/>
</dbReference>
<dbReference type="PANTHER" id="PTHR30576:SF0">
    <property type="entry name" value="UNDECAPRENYL-PHOSPHATE N-ACETYLGALACTOSAMINYL 1-PHOSPHATE TRANSFERASE-RELATED"/>
    <property type="match status" value="1"/>
</dbReference>
<dbReference type="PANTHER" id="PTHR30576">
    <property type="entry name" value="COLANIC BIOSYNTHESIS UDP-GLUCOSE LIPID CARRIER TRANSFERASE"/>
    <property type="match status" value="1"/>
</dbReference>
<reference evidence="5" key="1">
    <citation type="submission" date="2016-11" db="EMBL/GenBank/DDBJ databases">
        <authorList>
            <person name="Varghese N."/>
            <person name="Submissions S."/>
        </authorList>
    </citation>
    <scope>NUCLEOTIDE SEQUENCE [LARGE SCALE GENOMIC DNA]</scope>
    <source>
        <strain evidence="5">DSM 18016</strain>
    </source>
</reference>
<protein>
    <submittedName>
        <fullName evidence="4">Sugar transferase involved in LPS biosynthesis (Colanic, teichoic acid)</fullName>
    </submittedName>
</protein>
<dbReference type="Pfam" id="PF02397">
    <property type="entry name" value="Bac_transf"/>
    <property type="match status" value="1"/>
</dbReference>
<organism evidence="4 5">
    <name type="scientific">Epilithonimonas mollis</name>
    <dbReference type="NCBI Taxonomy" id="216903"/>
    <lineage>
        <taxon>Bacteria</taxon>
        <taxon>Pseudomonadati</taxon>
        <taxon>Bacteroidota</taxon>
        <taxon>Flavobacteriia</taxon>
        <taxon>Flavobacteriales</taxon>
        <taxon>Weeksellaceae</taxon>
        <taxon>Chryseobacterium group</taxon>
        <taxon>Epilithonimonas</taxon>
    </lineage>
</organism>
<dbReference type="GO" id="GO:0016780">
    <property type="term" value="F:phosphotransferase activity, for other substituted phosphate groups"/>
    <property type="evidence" value="ECO:0007669"/>
    <property type="project" value="TreeGrafter"/>
</dbReference>